<comment type="caution">
    <text evidence="5">The sequence shown here is derived from an EMBL/GenBank/DDBJ whole genome shotgun (WGS) entry which is preliminary data.</text>
</comment>
<dbReference type="Proteomes" id="UP000004110">
    <property type="component" value="Unassembled WGS sequence"/>
</dbReference>
<keyword evidence="2" id="KW-0472">Membrane</keyword>
<feature type="signal peptide" evidence="3">
    <location>
        <begin position="1"/>
        <end position="40"/>
    </location>
</feature>
<dbReference type="InterPro" id="IPR045957">
    <property type="entry name" value="DUF6377"/>
</dbReference>
<feature type="transmembrane region" description="Helical" evidence="2">
    <location>
        <begin position="353"/>
        <end position="373"/>
    </location>
</feature>
<dbReference type="EMBL" id="AAYH02000048">
    <property type="protein sequence ID" value="EDO52397.1"/>
    <property type="molecule type" value="Genomic_DNA"/>
</dbReference>
<dbReference type="AlphaFoldDB" id="A0ABC9N6Y2"/>
<dbReference type="InterPro" id="IPR011990">
    <property type="entry name" value="TPR-like_helical_dom_sf"/>
</dbReference>
<evidence type="ECO:0000256" key="3">
    <source>
        <dbReference type="SAM" id="SignalP"/>
    </source>
</evidence>
<keyword evidence="1" id="KW-0175">Coiled coil</keyword>
<name>A0ABC9N6Y2_BACUC</name>
<dbReference type="Pfam" id="PF19904">
    <property type="entry name" value="DUF6377"/>
    <property type="match status" value="1"/>
</dbReference>
<evidence type="ECO:0000313" key="6">
    <source>
        <dbReference type="Proteomes" id="UP000004110"/>
    </source>
</evidence>
<keyword evidence="3" id="KW-0732">Signal</keyword>
<evidence type="ECO:0000256" key="1">
    <source>
        <dbReference type="SAM" id="Coils"/>
    </source>
</evidence>
<organism evidence="5 6">
    <name type="scientific">Bacteroides uniformis (strain ATCC 8492 / DSM 6597 / CCUG 4942 / CIP 103695 / JCM 5828 / KCTC 5204 / NCTC 13054 / VPI 0061)</name>
    <dbReference type="NCBI Taxonomy" id="411479"/>
    <lineage>
        <taxon>Bacteria</taxon>
        <taxon>Pseudomonadati</taxon>
        <taxon>Bacteroidota</taxon>
        <taxon>Bacteroidia</taxon>
        <taxon>Bacteroidales</taxon>
        <taxon>Bacteroidaceae</taxon>
        <taxon>Bacteroides</taxon>
    </lineage>
</organism>
<reference evidence="5" key="1">
    <citation type="submission" date="2007-06" db="EMBL/GenBank/DDBJ databases">
        <authorList>
            <person name="Fulton L."/>
            <person name="Clifton S."/>
            <person name="Fulton B."/>
            <person name="Xu J."/>
            <person name="Minx P."/>
            <person name="Pepin K.H."/>
            <person name="Johnson M."/>
            <person name="Thiruvilangam P."/>
            <person name="Bhonagiri V."/>
            <person name="Nash W.E."/>
            <person name="Mardis E.R."/>
            <person name="Wilson R.K."/>
        </authorList>
    </citation>
    <scope>NUCLEOTIDE SEQUENCE [LARGE SCALE GENOMIC DNA]</scope>
    <source>
        <strain evidence="5">ATCC 8492</strain>
    </source>
</reference>
<evidence type="ECO:0000259" key="4">
    <source>
        <dbReference type="Pfam" id="PF19904"/>
    </source>
</evidence>
<dbReference type="Gene3D" id="1.25.40.10">
    <property type="entry name" value="Tetratricopeptide repeat domain"/>
    <property type="match status" value="1"/>
</dbReference>
<keyword evidence="2" id="KW-1133">Transmembrane helix</keyword>
<accession>A0ABC9N6Y2</accession>
<feature type="coiled-coil region" evidence="1">
    <location>
        <begin position="386"/>
        <end position="434"/>
    </location>
</feature>
<protein>
    <recommendedName>
        <fullName evidence="4">DUF6377 domain-containing protein</fullName>
    </recommendedName>
</protein>
<keyword evidence="6" id="KW-1185">Reference proteome</keyword>
<sequence length="590" mass="68670">MKTVVFPNILVSLGQNKNISMKTVARTFLLLFLCSLQGKAAFYSDKAANLLNTLDSLIENYPQVIEQRQSAINRIASKPMPNTLQARYEHNKRLFQEYQYFNIDSALVYVNANIVIAQQTGDDNMMNLCRIQRSYIYAIIGQLHESVEEMRQIDHDKLTGGMLIEYLGQMSLLYSRFAEYTDGGSDKRDYYYEREHFYIDSTLNVLPHENPYYILYKGLKDLRAGNYSGSIVAIKVYLETSKTISIANSKLLYMLSTLYRDNNQPDLRLECLAEAAIMDMTLANNDNVTLHDLATLLNEKGDNERAYKYISLCLEMAHIMNNRVRMVSCLSTFDAIQKTSLQIKKAKNRQLSWSLWVIGFVSCLLTLTLIYTYRILKHRSRQRIELKNLNGLLSASNTELESANERLKNSLHEITVLHQQITETNNLLKEANEKLYDQNIIKEEYIGFVLTLCSDYISKLDQYRKNINNKVKTQQYKDLLKFTDSPIMIESELKEFYRTFDAIFLHVYPSFVSDFNSLLQPEYRIIPKEEGRLNTELRIFALMHLGVTDSSKIADFFHWSTQTVYNKRVYIRQKAIDRETFNDQVRKLGK</sequence>
<feature type="chain" id="PRO_5044812855" description="DUF6377 domain-containing protein" evidence="3">
    <location>
        <begin position="41"/>
        <end position="590"/>
    </location>
</feature>
<evidence type="ECO:0000313" key="5">
    <source>
        <dbReference type="EMBL" id="EDO52397.1"/>
    </source>
</evidence>
<evidence type="ECO:0000256" key="2">
    <source>
        <dbReference type="SAM" id="Phobius"/>
    </source>
</evidence>
<feature type="domain" description="DUF6377" evidence="4">
    <location>
        <begin position="279"/>
        <end position="554"/>
    </location>
</feature>
<keyword evidence="2" id="KW-0812">Transmembrane</keyword>
<reference evidence="5" key="2">
    <citation type="submission" date="2013-11" db="EMBL/GenBank/DDBJ databases">
        <title>Draft genome sequence of Bacteroides uniformis (ATCC 8492).</title>
        <authorList>
            <person name="Sudarsanam P."/>
            <person name="Ley R."/>
            <person name="Guruge J."/>
            <person name="Turnbaugh P.J."/>
            <person name="Mahowald M."/>
            <person name="Liep D."/>
            <person name="Gordon J."/>
        </authorList>
    </citation>
    <scope>NUCLEOTIDE SEQUENCE</scope>
    <source>
        <strain evidence="5">ATCC 8492</strain>
    </source>
</reference>
<proteinExistence type="predicted"/>
<gene>
    <name evidence="5" type="ORF">BACUNI_04011</name>
</gene>